<gene>
    <name evidence="2" type="ORF">OM076_16925</name>
</gene>
<keyword evidence="3" id="KW-1185">Reference proteome</keyword>
<dbReference type="Proteomes" id="UP001149140">
    <property type="component" value="Unassembled WGS sequence"/>
</dbReference>
<keyword evidence="1" id="KW-0732">Signal</keyword>
<protein>
    <submittedName>
        <fullName evidence="2">Uncharacterized protein</fullName>
    </submittedName>
</protein>
<evidence type="ECO:0000313" key="2">
    <source>
        <dbReference type="EMBL" id="MDA0161960.1"/>
    </source>
</evidence>
<evidence type="ECO:0000313" key="3">
    <source>
        <dbReference type="Proteomes" id="UP001149140"/>
    </source>
</evidence>
<proteinExistence type="predicted"/>
<dbReference type="EMBL" id="JAPDOD010000015">
    <property type="protein sequence ID" value="MDA0161960.1"/>
    <property type="molecule type" value="Genomic_DNA"/>
</dbReference>
<accession>A0A9X3MVE2</accession>
<dbReference type="RefSeq" id="WP_270041195.1">
    <property type="nucleotide sequence ID" value="NZ_JAPDOD010000015.1"/>
</dbReference>
<comment type="caution">
    <text evidence="2">The sequence shown here is derived from an EMBL/GenBank/DDBJ whole genome shotgun (WGS) entry which is preliminary data.</text>
</comment>
<reference evidence="2" key="1">
    <citation type="submission" date="2022-10" db="EMBL/GenBank/DDBJ databases">
        <title>The WGS of Solirubrobacter ginsenosidimutans DSM 21036.</title>
        <authorList>
            <person name="Jiang Z."/>
        </authorList>
    </citation>
    <scope>NUCLEOTIDE SEQUENCE</scope>
    <source>
        <strain evidence="2">DSM 21036</strain>
    </source>
</reference>
<name>A0A9X3MVE2_9ACTN</name>
<feature type="signal peptide" evidence="1">
    <location>
        <begin position="1"/>
        <end position="24"/>
    </location>
</feature>
<dbReference type="AlphaFoldDB" id="A0A9X3MVE2"/>
<organism evidence="2 3">
    <name type="scientific">Solirubrobacter ginsenosidimutans</name>
    <dbReference type="NCBI Taxonomy" id="490573"/>
    <lineage>
        <taxon>Bacteria</taxon>
        <taxon>Bacillati</taxon>
        <taxon>Actinomycetota</taxon>
        <taxon>Thermoleophilia</taxon>
        <taxon>Solirubrobacterales</taxon>
        <taxon>Solirubrobacteraceae</taxon>
        <taxon>Solirubrobacter</taxon>
    </lineage>
</organism>
<sequence>MTARRALTCAVLAAAAATAPLSAAARPAATTLATLAPHAAATLLTAPTRRLAASLAAPTRAAPTPPAASDPAAGLSWTLPAGWEPVRSQLTALVQPVHRLAAATFPLRQDAPDRDCGPETARAQIPAGGALVYLLEDREAEARPKRLAHYPARPRHFRVARARTYECLGLGAIVWWTEQGRALQAQVVLGPRAGAARRHQVEALLDSLVVQAIAPPAPPTGWRSVVSGAYDSMRVPPGWQAHALKRVHTTPRSRRLFRVANPADTVVVRVTEQTRGRPSPAFPPAASALVFDAHRRAGLSFRGFRFSIRIFTRPGSSASDLAWAEISARSLGVSGVGRG</sequence>
<evidence type="ECO:0000256" key="1">
    <source>
        <dbReference type="SAM" id="SignalP"/>
    </source>
</evidence>
<feature type="chain" id="PRO_5040821586" evidence="1">
    <location>
        <begin position="25"/>
        <end position="339"/>
    </location>
</feature>